<reference evidence="1" key="1">
    <citation type="journal article" date="2021" name="Environ. Microbiol.">
        <title>Gene family expansions and transcriptome signatures uncover fungal adaptations to wood decay.</title>
        <authorList>
            <person name="Hage H."/>
            <person name="Miyauchi S."/>
            <person name="Viragh M."/>
            <person name="Drula E."/>
            <person name="Min B."/>
            <person name="Chaduli D."/>
            <person name="Navarro D."/>
            <person name="Favel A."/>
            <person name="Norest M."/>
            <person name="Lesage-Meessen L."/>
            <person name="Balint B."/>
            <person name="Merenyi Z."/>
            <person name="de Eugenio L."/>
            <person name="Morin E."/>
            <person name="Martinez A.T."/>
            <person name="Baldrian P."/>
            <person name="Stursova M."/>
            <person name="Martinez M.J."/>
            <person name="Novotny C."/>
            <person name="Magnuson J.K."/>
            <person name="Spatafora J.W."/>
            <person name="Maurice S."/>
            <person name="Pangilinan J."/>
            <person name="Andreopoulos W."/>
            <person name="LaButti K."/>
            <person name="Hundley H."/>
            <person name="Na H."/>
            <person name="Kuo A."/>
            <person name="Barry K."/>
            <person name="Lipzen A."/>
            <person name="Henrissat B."/>
            <person name="Riley R."/>
            <person name="Ahrendt S."/>
            <person name="Nagy L.G."/>
            <person name="Grigoriev I.V."/>
            <person name="Martin F."/>
            <person name="Rosso M.N."/>
        </authorList>
    </citation>
    <scope>NUCLEOTIDE SEQUENCE</scope>
    <source>
        <strain evidence="1">CBS 384.51</strain>
    </source>
</reference>
<sequence>MPSTQSLGLLATDMTGRGLHAKVDTVPIFNVETPISMHPASWISYPCLVCPIAPRWNRRESDLCIDGLALQGSSVSKHSVFMLARSLFNLKQECAPTTCHDILVPT</sequence>
<protein>
    <submittedName>
        <fullName evidence="1">Uncharacterized protein</fullName>
    </submittedName>
</protein>
<keyword evidence="2" id="KW-1185">Reference proteome</keyword>
<organism evidence="1 2">
    <name type="scientific">Irpex rosettiformis</name>
    <dbReference type="NCBI Taxonomy" id="378272"/>
    <lineage>
        <taxon>Eukaryota</taxon>
        <taxon>Fungi</taxon>
        <taxon>Dikarya</taxon>
        <taxon>Basidiomycota</taxon>
        <taxon>Agaricomycotina</taxon>
        <taxon>Agaricomycetes</taxon>
        <taxon>Polyporales</taxon>
        <taxon>Irpicaceae</taxon>
        <taxon>Irpex</taxon>
    </lineage>
</organism>
<evidence type="ECO:0000313" key="2">
    <source>
        <dbReference type="Proteomes" id="UP001055072"/>
    </source>
</evidence>
<evidence type="ECO:0000313" key="1">
    <source>
        <dbReference type="EMBL" id="KAI0089106.1"/>
    </source>
</evidence>
<proteinExistence type="predicted"/>
<dbReference type="EMBL" id="MU274911">
    <property type="protein sequence ID" value="KAI0089106.1"/>
    <property type="molecule type" value="Genomic_DNA"/>
</dbReference>
<gene>
    <name evidence="1" type="ORF">BDY19DRAFT_124927</name>
</gene>
<dbReference type="Proteomes" id="UP001055072">
    <property type="component" value="Unassembled WGS sequence"/>
</dbReference>
<name>A0ACB8U496_9APHY</name>
<accession>A0ACB8U496</accession>
<comment type="caution">
    <text evidence="1">The sequence shown here is derived from an EMBL/GenBank/DDBJ whole genome shotgun (WGS) entry which is preliminary data.</text>
</comment>